<evidence type="ECO:0000256" key="1">
    <source>
        <dbReference type="ARBA" id="ARBA00004123"/>
    </source>
</evidence>
<comment type="similarity">
    <text evidence="5">Belongs to the vestigial family.</text>
</comment>
<sequence length="343" mass="37605">MSCLDVMYHQTYGAHYLPAAAYKATYYNHHHHQQQQQQRKLSVYSKMQECMEQQGEAGGMQSRDHNLQHGPGHRSASNSELKDGSQPAEAEYLSSRCILFTYFQGNIGDVIDEHFSRALSQSSAFNSETKPIRVSQQSASASAGSWKDGSSLSQGQSGSAWNSTTYPPQTSACHPSVSLSVHPDFSPSPVSFSHPDGALWAGHVLSQASLPPPGNLPESWTYSLNTQSTSGYPNVHEVYHPHTHAHIHSRHHHPMLHTYTAHSPAMDPRLSPLLLPGVRTQNQPGANPGTSPHHEGVKTEMDLRSNSPSSARSLTWTPSPIHGSLEAYDSALDQTKAKTSAWF</sequence>
<evidence type="ECO:0000256" key="6">
    <source>
        <dbReference type="SAM" id="MobiDB-lite"/>
    </source>
</evidence>
<dbReference type="PANTHER" id="PTHR15950:SF16">
    <property type="entry name" value="TRANSCRIPTION COFACTOR VESTIGIAL-LIKE PROTEIN 3"/>
    <property type="match status" value="1"/>
</dbReference>
<keyword evidence="4" id="KW-0539">Nucleus</keyword>
<evidence type="ECO:0000313" key="8">
    <source>
        <dbReference type="Proteomes" id="UP000693946"/>
    </source>
</evidence>
<dbReference type="Proteomes" id="UP000693946">
    <property type="component" value="Linkage Group LG2"/>
</dbReference>
<feature type="compositionally biased region" description="Low complexity" evidence="6">
    <location>
        <begin position="135"/>
        <end position="159"/>
    </location>
</feature>
<dbReference type="PANTHER" id="PTHR15950">
    <property type="entry name" value="TRANSCRIPTION COFACTOR VESTIGIAL-LIKE PROTEIN"/>
    <property type="match status" value="1"/>
</dbReference>
<keyword evidence="3" id="KW-0804">Transcription</keyword>
<protein>
    <submittedName>
        <fullName evidence="7">Transcription cofactor vestigial 3</fullName>
    </submittedName>
</protein>
<dbReference type="AlphaFoldDB" id="A0AAV6R945"/>
<evidence type="ECO:0000313" key="7">
    <source>
        <dbReference type="EMBL" id="KAG7501821.1"/>
    </source>
</evidence>
<name>A0AAV6R945_SOLSE</name>
<accession>A0AAV6R945</accession>
<organism evidence="7 8">
    <name type="scientific">Solea senegalensis</name>
    <name type="common">Senegalese sole</name>
    <dbReference type="NCBI Taxonomy" id="28829"/>
    <lineage>
        <taxon>Eukaryota</taxon>
        <taxon>Metazoa</taxon>
        <taxon>Chordata</taxon>
        <taxon>Craniata</taxon>
        <taxon>Vertebrata</taxon>
        <taxon>Euteleostomi</taxon>
        <taxon>Actinopterygii</taxon>
        <taxon>Neopterygii</taxon>
        <taxon>Teleostei</taxon>
        <taxon>Neoteleostei</taxon>
        <taxon>Acanthomorphata</taxon>
        <taxon>Carangaria</taxon>
        <taxon>Pleuronectiformes</taxon>
        <taxon>Pleuronectoidei</taxon>
        <taxon>Soleidae</taxon>
        <taxon>Solea</taxon>
    </lineage>
</organism>
<feature type="region of interest" description="Disordered" evidence="6">
    <location>
        <begin position="126"/>
        <end position="167"/>
    </location>
</feature>
<keyword evidence="8" id="KW-1185">Reference proteome</keyword>
<feature type="region of interest" description="Disordered" evidence="6">
    <location>
        <begin position="279"/>
        <end position="320"/>
    </location>
</feature>
<feature type="region of interest" description="Disordered" evidence="6">
    <location>
        <begin position="52"/>
        <end position="87"/>
    </location>
</feature>
<proteinExistence type="inferred from homology"/>
<feature type="compositionally biased region" description="Polar residues" evidence="6">
    <location>
        <begin position="304"/>
        <end position="318"/>
    </location>
</feature>
<dbReference type="EMBL" id="JAGKHQ010000012">
    <property type="protein sequence ID" value="KAG7501821.1"/>
    <property type="molecule type" value="Genomic_DNA"/>
</dbReference>
<reference evidence="7 8" key="1">
    <citation type="journal article" date="2021" name="Sci. Rep.">
        <title>Chromosome anchoring in Senegalese sole (Solea senegalensis) reveals sex-associated markers and genome rearrangements in flatfish.</title>
        <authorList>
            <person name="Guerrero-Cozar I."/>
            <person name="Gomez-Garrido J."/>
            <person name="Berbel C."/>
            <person name="Martinez-Blanch J.F."/>
            <person name="Alioto T."/>
            <person name="Claros M.G."/>
            <person name="Gagnaire P.A."/>
            <person name="Manchado M."/>
        </authorList>
    </citation>
    <scope>NUCLEOTIDE SEQUENCE [LARGE SCALE GENOMIC DNA]</scope>
    <source>
        <strain evidence="7">Sse05_10M</strain>
    </source>
</reference>
<feature type="compositionally biased region" description="Basic and acidic residues" evidence="6">
    <location>
        <begin position="292"/>
        <end position="303"/>
    </location>
</feature>
<evidence type="ECO:0000256" key="5">
    <source>
        <dbReference type="ARBA" id="ARBA00025784"/>
    </source>
</evidence>
<keyword evidence="2" id="KW-0805">Transcription regulation</keyword>
<dbReference type="Pfam" id="PF07545">
    <property type="entry name" value="Vg_Tdu"/>
    <property type="match status" value="1"/>
</dbReference>
<comment type="caution">
    <text evidence="7">The sequence shown here is derived from an EMBL/GenBank/DDBJ whole genome shotgun (WGS) entry which is preliminary data.</text>
</comment>
<dbReference type="InterPro" id="IPR011520">
    <property type="entry name" value="Vg_fam"/>
</dbReference>
<evidence type="ECO:0000256" key="3">
    <source>
        <dbReference type="ARBA" id="ARBA00023163"/>
    </source>
</evidence>
<dbReference type="GO" id="GO:0006355">
    <property type="term" value="P:regulation of DNA-templated transcription"/>
    <property type="evidence" value="ECO:0007669"/>
    <property type="project" value="InterPro"/>
</dbReference>
<feature type="compositionally biased region" description="Polar residues" evidence="6">
    <location>
        <begin position="279"/>
        <end position="290"/>
    </location>
</feature>
<evidence type="ECO:0000256" key="2">
    <source>
        <dbReference type="ARBA" id="ARBA00023015"/>
    </source>
</evidence>
<comment type="subcellular location">
    <subcellularLocation>
        <location evidence="1">Nucleus</location>
    </subcellularLocation>
</comment>
<gene>
    <name evidence="7" type="ORF">JOB18_007298</name>
</gene>
<evidence type="ECO:0000256" key="4">
    <source>
        <dbReference type="ARBA" id="ARBA00023242"/>
    </source>
</evidence>
<dbReference type="GO" id="GO:0005634">
    <property type="term" value="C:nucleus"/>
    <property type="evidence" value="ECO:0007669"/>
    <property type="project" value="UniProtKB-SubCell"/>
</dbReference>